<name>A0A1J1JNS9_PLAAG</name>
<accession>A0A1J1JNS9</accession>
<proteinExistence type="predicted"/>
<dbReference type="EMBL" id="LO018305">
    <property type="protein sequence ID" value="CUM62401.1"/>
    <property type="molecule type" value="Genomic_DNA"/>
</dbReference>
<protein>
    <submittedName>
        <fullName evidence="1">Uncharacterized protein</fullName>
    </submittedName>
</protein>
<evidence type="ECO:0000313" key="1">
    <source>
        <dbReference type="EMBL" id="CUM62401.1"/>
    </source>
</evidence>
<dbReference type="AlphaFoldDB" id="A0A1J1JNS9"/>
<sequence length="74" mass="8139">MVDDLNPLVWPSATGKVKGQEITPLYGSVPEVVGADSLFYELLCLVDSLRVGKVREQELAAVELKKRLYDSSSD</sequence>
<gene>
    <name evidence="1" type="ORF">PLAM_mp0106</name>
</gene>
<organism evidence="1">
    <name type="scientific">Planktothrix agardhii</name>
    <name type="common">Oscillatoria agardhii</name>
    <dbReference type="NCBI Taxonomy" id="1160"/>
    <lineage>
        <taxon>Bacteria</taxon>
        <taxon>Bacillati</taxon>
        <taxon>Cyanobacteriota</taxon>
        <taxon>Cyanophyceae</taxon>
        <taxon>Oscillatoriophycideae</taxon>
        <taxon>Oscillatoriales</taxon>
        <taxon>Microcoleaceae</taxon>
        <taxon>Planktothrix</taxon>
    </lineage>
</organism>
<dbReference type="RefSeq" id="WP_254034062.1">
    <property type="nucleotide sequence ID" value="NZ_LR882945.1"/>
</dbReference>
<reference evidence="1" key="1">
    <citation type="submission" date="2015-09" db="EMBL/GenBank/DDBJ databases">
        <authorList>
            <person name="Jackson K.R."/>
            <person name="Lunt B.L."/>
            <person name="Fisher J.N.B."/>
            <person name="Gardner A.V."/>
            <person name="Bailey M.E."/>
            <person name="Deus L.M."/>
            <person name="Earl A.S."/>
            <person name="Gibby P.D."/>
            <person name="Hartmann K.A."/>
            <person name="Liu J.E."/>
            <person name="Manci A.M."/>
            <person name="Nielsen D.A."/>
            <person name="Solomon M.B."/>
            <person name="Breakwell D.P."/>
            <person name="Burnett S.H."/>
            <person name="Grose J.H."/>
        </authorList>
    </citation>
    <scope>NUCLEOTIDE SEQUENCE</scope>
    <source>
        <strain evidence="1">7805</strain>
    </source>
</reference>